<gene>
    <name evidence="2" type="ORF">L914_14552</name>
</gene>
<dbReference type="EMBL" id="KI694673">
    <property type="protein sequence ID" value="ETM39296.1"/>
    <property type="molecule type" value="Genomic_DNA"/>
</dbReference>
<organism evidence="2">
    <name type="scientific">Phytophthora nicotianae</name>
    <name type="common">Potato buckeye rot agent</name>
    <name type="synonym">Phytophthora parasitica</name>
    <dbReference type="NCBI Taxonomy" id="4792"/>
    <lineage>
        <taxon>Eukaryota</taxon>
        <taxon>Sar</taxon>
        <taxon>Stramenopiles</taxon>
        <taxon>Oomycota</taxon>
        <taxon>Peronosporomycetes</taxon>
        <taxon>Peronosporales</taxon>
        <taxon>Peronosporaceae</taxon>
        <taxon>Phytophthora</taxon>
    </lineage>
</organism>
<dbReference type="AlphaFoldDB" id="W2MSI8"/>
<sequence length="371" mass="42355">MSWASSLELLFESAKTKEIELDISGTSLRSAAKRSLEDSAVSGIEIETKKPNLNSSTMLVDSAVNVDMVEAAGDYKKLIKDIYEENPWLIREYLPPAVSKINRQYPRDNYYLHFDADIRKIKGNQPNLAVDPVVTSKALKLIHVSWPLTFQGVVDYLIQAVQYYKEHPDQLKAHRFEDKLQHIHDTLRRLNIVLPDTRPPLALEDLEMTNDVRGRQTLGRRSESPGSQPAVTGRGLKGAGYQIKNLRDKDGNPIKYHSNRGYNLSQLEGTQTYSALAYKRIGTKFVHLPTLNEGLLKVVYPNRCMVGPKRKVSQQLINLIKKLVFDGNIDEQMYEALSMDDKRVFHELLRITHTQHSLRDPIKDPRDVLKQ</sequence>
<evidence type="ECO:0000313" key="2">
    <source>
        <dbReference type="EMBL" id="ETM39296.1"/>
    </source>
</evidence>
<dbReference type="Proteomes" id="UP000054532">
    <property type="component" value="Unassembled WGS sequence"/>
</dbReference>
<proteinExistence type="predicted"/>
<accession>W2MSI8</accession>
<name>W2MSI8_PHYNI</name>
<reference evidence="2" key="1">
    <citation type="submission" date="2013-11" db="EMBL/GenBank/DDBJ databases">
        <title>The Genome Sequence of Phytophthora parasitica IAC_01/95.</title>
        <authorList>
            <consortium name="The Broad Institute Genomics Platform"/>
            <person name="Russ C."/>
            <person name="Tyler B."/>
            <person name="Panabieres F."/>
            <person name="Shan W."/>
            <person name="Tripathy S."/>
            <person name="Grunwald N."/>
            <person name="Machado M."/>
            <person name="Johnson C.S."/>
            <person name="Arredondo F."/>
            <person name="Hong C."/>
            <person name="Coffey M."/>
            <person name="Young S.K."/>
            <person name="Zeng Q."/>
            <person name="Gargeya S."/>
            <person name="Fitzgerald M."/>
            <person name="Abouelleil A."/>
            <person name="Alvarado L."/>
            <person name="Chapman S.B."/>
            <person name="Gainer-Dewar J."/>
            <person name="Goldberg J."/>
            <person name="Griggs A."/>
            <person name="Gujja S."/>
            <person name="Hansen M."/>
            <person name="Howarth C."/>
            <person name="Imamovic A."/>
            <person name="Ireland A."/>
            <person name="Larimer J."/>
            <person name="McCowan C."/>
            <person name="Murphy C."/>
            <person name="Pearson M."/>
            <person name="Poon T.W."/>
            <person name="Priest M."/>
            <person name="Roberts A."/>
            <person name="Saif S."/>
            <person name="Shea T."/>
            <person name="Sykes S."/>
            <person name="Wortman J."/>
            <person name="Nusbaum C."/>
            <person name="Birren B."/>
        </authorList>
    </citation>
    <scope>NUCLEOTIDE SEQUENCE [LARGE SCALE GENOMIC DNA]</scope>
    <source>
        <strain evidence="2">IAC_01/95</strain>
    </source>
</reference>
<feature type="region of interest" description="Disordered" evidence="1">
    <location>
        <begin position="214"/>
        <end position="235"/>
    </location>
</feature>
<protein>
    <submittedName>
        <fullName evidence="2">Uncharacterized protein</fullName>
    </submittedName>
</protein>
<dbReference type="VEuPathDB" id="FungiDB:PPTG_06488"/>
<evidence type="ECO:0000256" key="1">
    <source>
        <dbReference type="SAM" id="MobiDB-lite"/>
    </source>
</evidence>